<dbReference type="InterPro" id="IPR028992">
    <property type="entry name" value="Hedgehog/Intein_dom"/>
</dbReference>
<dbReference type="Gene3D" id="2.170.16.10">
    <property type="entry name" value="Hedgehog/Intein (Hint) domain"/>
    <property type="match status" value="1"/>
</dbReference>
<dbReference type="InterPro" id="IPR036844">
    <property type="entry name" value="Hint_dom_sf"/>
</dbReference>
<evidence type="ECO:0000313" key="2">
    <source>
        <dbReference type="EMBL" id="MEE8658024.1"/>
    </source>
</evidence>
<dbReference type="EMBL" id="JAWJZY010000001">
    <property type="protein sequence ID" value="MEE8658024.1"/>
    <property type="molecule type" value="Genomic_DNA"/>
</dbReference>
<dbReference type="RefSeq" id="WP_394818975.1">
    <property type="nucleotide sequence ID" value="NZ_JAWJZY010000001.1"/>
</dbReference>
<proteinExistence type="predicted"/>
<name>A0ABU7TZL4_9PROT</name>
<protein>
    <recommendedName>
        <fullName evidence="1">Hedgehog/Intein (Hint) domain-containing protein</fullName>
    </recommendedName>
</protein>
<feature type="domain" description="Hedgehog/Intein (Hint)" evidence="1">
    <location>
        <begin position="224"/>
        <end position="356"/>
    </location>
</feature>
<accession>A0ABU7TZL4</accession>
<organism evidence="2 3">
    <name type="scientific">Sorlinia euscelidii</name>
    <dbReference type="NCBI Taxonomy" id="3081148"/>
    <lineage>
        <taxon>Bacteria</taxon>
        <taxon>Pseudomonadati</taxon>
        <taxon>Pseudomonadota</taxon>
        <taxon>Alphaproteobacteria</taxon>
        <taxon>Acetobacterales</taxon>
        <taxon>Acetobacteraceae</taxon>
        <taxon>Sorlinia</taxon>
    </lineage>
</organism>
<gene>
    <name evidence="2" type="ORF">DOFOFD_03220</name>
</gene>
<dbReference type="SUPFAM" id="SSF51294">
    <property type="entry name" value="Hedgehog/intein (Hint) domain"/>
    <property type="match status" value="1"/>
</dbReference>
<keyword evidence="3" id="KW-1185">Reference proteome</keyword>
<evidence type="ECO:0000313" key="3">
    <source>
        <dbReference type="Proteomes" id="UP001312908"/>
    </source>
</evidence>
<dbReference type="Pfam" id="PF13403">
    <property type="entry name" value="Hint_2"/>
    <property type="match status" value="1"/>
</dbReference>
<comment type="caution">
    <text evidence="2">The sequence shown here is derived from an EMBL/GenBank/DDBJ whole genome shotgun (WGS) entry which is preliminary data.</text>
</comment>
<reference evidence="2 3" key="1">
    <citation type="submission" date="2023-10" db="EMBL/GenBank/DDBJ databases">
        <title>Sorlinia euscelidii gen. nov., sp. nov., an acetic acid bacteria isolated from the gut of Euscelidius variegatus emitter.</title>
        <authorList>
            <person name="Michoud G."/>
            <person name="Marasco R."/>
            <person name="Seferji K."/>
            <person name="Gonella E."/>
            <person name="Garuglieri E."/>
            <person name="Alma A."/>
            <person name="Mapelli F."/>
            <person name="Borin S."/>
            <person name="Daffonchio D."/>
            <person name="Crotti E."/>
        </authorList>
    </citation>
    <scope>NUCLEOTIDE SEQUENCE [LARGE SCALE GENOMIC DNA]</scope>
    <source>
        <strain evidence="2 3">EV16P</strain>
    </source>
</reference>
<sequence length="552" mass="60663">MATTWIVSPGDNGTGWNKWINGGDKLIFQPRTVGGNITVNGGSVQLNADVTIRGLTMNDGEIYSSGPGPTIDGLTINGGRFQMTARTTLLNNITLNWGDSVAWAGGPIYYNASTVLTINAGKMRLPTPEALDNSGPLRVNLGPNGHFETYAKDLGHYYFNVTGDSFNIDIIDLKFWSRQVSSITPTSFGISINLTDGRSLTLNGNFPGVEWKEGPEGSIEIFACFAEGTLIQTPDGSRHVEALAVGDAVITQDGPRQITWIGRKTLNLHGTVPDESLLVHIRPHAFGDQQPARDLWVTSEHCVWVAGAMIPVRCLINDTSISYDRDRLHYTYYHFTLSEYAVIYAENLPTESYRPNASRQRFDSVEPDASSVAFNAQLPLLHSAETLKNVWSMLDERAASLGYGGHARQDASSSIREVRLRTDTGEAVTFISAHGTKAKFSVPPRAKFLVIESEARRPDQEIGPFIDDRRRLGVRVGTVAVHERGRRNLINRHLTATNIQGWNNVEDGQSRWTNGSGIIPLRAYGRPEYGVEVEVCFPDVHVLKFAVEAPAA</sequence>
<dbReference type="Proteomes" id="UP001312908">
    <property type="component" value="Unassembled WGS sequence"/>
</dbReference>
<evidence type="ECO:0000259" key="1">
    <source>
        <dbReference type="Pfam" id="PF13403"/>
    </source>
</evidence>